<sequence length="185" mass="20720">MSYPTQPAYIHTGDWDAETRSHPAMKFMENFTRNAIDKRSWTTGTPGTEWHVPDYTLYKANGEVFHGAEKAWNGGIAGIYAPFAAHLHEPEFCVCWETEEGWDMLGQANMYANLHAPGSEPKVKDGSGKQWDVVTPSAFHFAYVKDSRAKHDGVRLQSTRIFADSSPALMMMLKRGQLKPADLGL</sequence>
<reference evidence="1" key="1">
    <citation type="submission" date="2017-12" db="EMBL/GenBank/DDBJ databases">
        <title>Genome Sequencing Reveals a Rich Biosynthetic Potential.</title>
        <authorList>
            <person name="Bertrand R.L."/>
            <person name="Abdel-Hameed M.E."/>
            <person name="Sorensen J.L."/>
        </authorList>
    </citation>
    <scope>NUCLEOTIDE SEQUENCE</scope>
</reference>
<evidence type="ECO:0000313" key="1">
    <source>
        <dbReference type="EMBL" id="AUW30780.1"/>
    </source>
</evidence>
<organism evidence="1">
    <name type="scientific">Cladonia uncialis subsp. uncialis</name>
    <dbReference type="NCBI Taxonomy" id="180999"/>
    <lineage>
        <taxon>Eukaryota</taxon>
        <taxon>Fungi</taxon>
        <taxon>Dikarya</taxon>
        <taxon>Ascomycota</taxon>
        <taxon>Pezizomycotina</taxon>
        <taxon>Lecanoromycetes</taxon>
        <taxon>OSLEUM clade</taxon>
        <taxon>Lecanoromycetidae</taxon>
        <taxon>Lecanorales</taxon>
        <taxon>Lecanorineae</taxon>
        <taxon>Cladoniaceae</taxon>
        <taxon>Cladonia</taxon>
    </lineage>
</organism>
<dbReference type="EMBL" id="MG777472">
    <property type="protein sequence ID" value="AUW30780.1"/>
    <property type="molecule type" value="Genomic_DNA"/>
</dbReference>
<dbReference type="AlphaFoldDB" id="A0A2K9YD88"/>
<proteinExistence type="predicted"/>
<name>A0A2K9YD88_CLAUC</name>
<accession>A0A2K9YD88</accession>
<protein>
    <submittedName>
        <fullName evidence="1">Uncharacterized protein</fullName>
    </submittedName>
</protein>